<protein>
    <recommendedName>
        <fullName evidence="6">Transcription repressor</fullName>
    </recommendedName>
    <alternativeName>
        <fullName evidence="6">Ovate family protein</fullName>
    </alternativeName>
</protein>
<keyword evidence="10" id="KW-1185">Reference proteome</keyword>
<sequence length="240" mass="27288">MMISARRRRSPPGPAAGSGQQIKVRAIKSPKLGKKVMMRRQNKRMKGLGKSFVVVKSSSDPEKDFRESMKEMIVENKLCSLKELEELLGCYLALNSTEYHHLIVKGLPMTFPSRADLERKRARPDRWHTENRKHLRRPGSRAGPRLSVRGCAPRGRHARGEGARSALGGEKNHWPKQEEAPTLEEGGGGAEKIGRHRSSKMQIDSDCGLRWNQERDLAESGEPWDENYLKNREGVAWFRK</sequence>
<dbReference type="Proteomes" id="UP001412067">
    <property type="component" value="Unassembled WGS sequence"/>
</dbReference>
<keyword evidence="2 6" id="KW-0678">Repressor</keyword>
<evidence type="ECO:0000256" key="5">
    <source>
        <dbReference type="ARBA" id="ARBA00023242"/>
    </source>
</evidence>
<evidence type="ECO:0000313" key="9">
    <source>
        <dbReference type="EMBL" id="KAK8959535.1"/>
    </source>
</evidence>
<evidence type="ECO:0000256" key="2">
    <source>
        <dbReference type="ARBA" id="ARBA00022491"/>
    </source>
</evidence>
<evidence type="ECO:0000256" key="1">
    <source>
        <dbReference type="ARBA" id="ARBA00004123"/>
    </source>
</evidence>
<accession>A0ABR2M6R8</accession>
<dbReference type="Pfam" id="PF04844">
    <property type="entry name" value="Ovate"/>
    <property type="match status" value="1"/>
</dbReference>
<dbReference type="PANTHER" id="PTHR33057:SF82">
    <property type="entry name" value="TRANSCRIPTION REPRESSOR OFP5"/>
    <property type="match status" value="1"/>
</dbReference>
<reference evidence="9 10" key="1">
    <citation type="journal article" date="2022" name="Nat. Plants">
        <title>Genomes of leafy and leafless Platanthera orchids illuminate the evolution of mycoheterotrophy.</title>
        <authorList>
            <person name="Li M.H."/>
            <person name="Liu K.W."/>
            <person name="Li Z."/>
            <person name="Lu H.C."/>
            <person name="Ye Q.L."/>
            <person name="Zhang D."/>
            <person name="Wang J.Y."/>
            <person name="Li Y.F."/>
            <person name="Zhong Z.M."/>
            <person name="Liu X."/>
            <person name="Yu X."/>
            <person name="Liu D.K."/>
            <person name="Tu X.D."/>
            <person name="Liu B."/>
            <person name="Hao Y."/>
            <person name="Liao X.Y."/>
            <person name="Jiang Y.T."/>
            <person name="Sun W.H."/>
            <person name="Chen J."/>
            <person name="Chen Y.Q."/>
            <person name="Ai Y."/>
            <person name="Zhai J.W."/>
            <person name="Wu S.S."/>
            <person name="Zhou Z."/>
            <person name="Hsiao Y.Y."/>
            <person name="Wu W.L."/>
            <person name="Chen Y.Y."/>
            <person name="Lin Y.F."/>
            <person name="Hsu J.L."/>
            <person name="Li C.Y."/>
            <person name="Wang Z.W."/>
            <person name="Zhao X."/>
            <person name="Zhong W.Y."/>
            <person name="Ma X.K."/>
            <person name="Ma L."/>
            <person name="Huang J."/>
            <person name="Chen G.Z."/>
            <person name="Huang M.Z."/>
            <person name="Huang L."/>
            <person name="Peng D.H."/>
            <person name="Luo Y.B."/>
            <person name="Zou S.Q."/>
            <person name="Chen S.P."/>
            <person name="Lan S."/>
            <person name="Tsai W.C."/>
            <person name="Van de Peer Y."/>
            <person name="Liu Z.J."/>
        </authorList>
    </citation>
    <scope>NUCLEOTIDE SEQUENCE [LARGE SCALE GENOMIC DNA]</scope>
    <source>
        <strain evidence="9">Lor288</strain>
    </source>
</reference>
<feature type="compositionally biased region" description="Basic and acidic residues" evidence="7">
    <location>
        <begin position="170"/>
        <end position="179"/>
    </location>
</feature>
<evidence type="ECO:0000256" key="7">
    <source>
        <dbReference type="SAM" id="MobiDB-lite"/>
    </source>
</evidence>
<evidence type="ECO:0000256" key="4">
    <source>
        <dbReference type="ARBA" id="ARBA00023163"/>
    </source>
</evidence>
<keyword evidence="4 6" id="KW-0804">Transcription</keyword>
<dbReference type="PROSITE" id="PS51754">
    <property type="entry name" value="OVATE"/>
    <property type="match status" value="1"/>
</dbReference>
<dbReference type="InterPro" id="IPR006458">
    <property type="entry name" value="Ovate_C"/>
</dbReference>
<keyword evidence="3 6" id="KW-0805">Transcription regulation</keyword>
<comment type="caution">
    <text evidence="9">The sequence shown here is derived from an EMBL/GenBank/DDBJ whole genome shotgun (WGS) entry which is preliminary data.</text>
</comment>
<evidence type="ECO:0000256" key="6">
    <source>
        <dbReference type="RuleBase" id="RU367028"/>
    </source>
</evidence>
<evidence type="ECO:0000259" key="8">
    <source>
        <dbReference type="PROSITE" id="PS51754"/>
    </source>
</evidence>
<comment type="function">
    <text evidence="6">Transcriptional repressor that regulates multiple aspects of plant growth and development.</text>
</comment>
<dbReference type="InterPro" id="IPR038933">
    <property type="entry name" value="Ovate"/>
</dbReference>
<name>A0ABR2M6R8_9ASPA</name>
<dbReference type="NCBIfam" id="TIGR01568">
    <property type="entry name" value="A_thal_3678"/>
    <property type="match status" value="1"/>
</dbReference>
<dbReference type="PANTHER" id="PTHR33057">
    <property type="entry name" value="TRANSCRIPTION REPRESSOR OFP7-RELATED"/>
    <property type="match status" value="1"/>
</dbReference>
<feature type="region of interest" description="Disordered" evidence="7">
    <location>
        <begin position="1"/>
        <end position="21"/>
    </location>
</feature>
<feature type="compositionally biased region" description="Basic and acidic residues" evidence="7">
    <location>
        <begin position="120"/>
        <end position="132"/>
    </location>
</feature>
<organism evidence="9 10">
    <name type="scientific">Platanthera guangdongensis</name>
    <dbReference type="NCBI Taxonomy" id="2320717"/>
    <lineage>
        <taxon>Eukaryota</taxon>
        <taxon>Viridiplantae</taxon>
        <taxon>Streptophyta</taxon>
        <taxon>Embryophyta</taxon>
        <taxon>Tracheophyta</taxon>
        <taxon>Spermatophyta</taxon>
        <taxon>Magnoliopsida</taxon>
        <taxon>Liliopsida</taxon>
        <taxon>Asparagales</taxon>
        <taxon>Orchidaceae</taxon>
        <taxon>Orchidoideae</taxon>
        <taxon>Orchideae</taxon>
        <taxon>Orchidinae</taxon>
        <taxon>Platanthera</taxon>
    </lineage>
</organism>
<dbReference type="EMBL" id="JBBWWR010000011">
    <property type="protein sequence ID" value="KAK8959535.1"/>
    <property type="molecule type" value="Genomic_DNA"/>
</dbReference>
<gene>
    <name evidence="9" type="ORF">KSP40_PGU013244</name>
</gene>
<comment type="subcellular location">
    <subcellularLocation>
        <location evidence="1 6">Nucleus</location>
    </subcellularLocation>
</comment>
<feature type="domain" description="OVATE" evidence="8">
    <location>
        <begin position="54"/>
        <end position="113"/>
    </location>
</feature>
<keyword evidence="5 6" id="KW-0539">Nucleus</keyword>
<evidence type="ECO:0000313" key="10">
    <source>
        <dbReference type="Proteomes" id="UP001412067"/>
    </source>
</evidence>
<evidence type="ECO:0000256" key="3">
    <source>
        <dbReference type="ARBA" id="ARBA00023015"/>
    </source>
</evidence>
<feature type="compositionally biased region" description="Basic residues" evidence="7">
    <location>
        <begin position="1"/>
        <end position="10"/>
    </location>
</feature>
<proteinExistence type="predicted"/>
<feature type="region of interest" description="Disordered" evidence="7">
    <location>
        <begin position="120"/>
        <end position="206"/>
    </location>
</feature>